<evidence type="ECO:0000313" key="1">
    <source>
        <dbReference type="EMBL" id="TWB21533.1"/>
    </source>
</evidence>
<name>A0A560FIU4_9PROT</name>
<accession>A0A560FIU4</accession>
<protein>
    <submittedName>
        <fullName evidence="1">Uncharacterized protein</fullName>
    </submittedName>
</protein>
<dbReference type="RefSeq" id="WP_145619323.1">
    <property type="nucleotide sequence ID" value="NZ_JAYNFR010000036.1"/>
</dbReference>
<dbReference type="Proteomes" id="UP000316545">
    <property type="component" value="Unassembled WGS sequence"/>
</dbReference>
<comment type="caution">
    <text evidence="1">The sequence shown here is derived from an EMBL/GenBank/DDBJ whole genome shotgun (WGS) entry which is preliminary data.</text>
</comment>
<proteinExistence type="predicted"/>
<reference evidence="1 2" key="1">
    <citation type="submission" date="2019-06" db="EMBL/GenBank/DDBJ databases">
        <title>Genomic Encyclopedia of Type Strains, Phase IV (KMG-V): Genome sequencing to study the core and pangenomes of soil and plant-associated prokaryotes.</title>
        <authorList>
            <person name="Whitman W."/>
        </authorList>
    </citation>
    <scope>NUCLEOTIDE SEQUENCE [LARGE SCALE GENOMIC DNA]</scope>
    <source>
        <strain evidence="1 2">BR 11865</strain>
    </source>
</reference>
<sequence>MANFTVGTLRRDELPASLAKDLDAGKATDLYRVEVRRIDPREAEQIERLRQSSQAAVNQLDAGLGTVETRESLKAEFRAHRGS</sequence>
<keyword evidence="2" id="KW-1185">Reference proteome</keyword>
<dbReference type="EMBL" id="VITO01000018">
    <property type="protein sequence ID" value="TWB21533.1"/>
    <property type="molecule type" value="Genomic_DNA"/>
</dbReference>
<organism evidence="1 2">
    <name type="scientific">Nitrospirillum amazonense</name>
    <dbReference type="NCBI Taxonomy" id="28077"/>
    <lineage>
        <taxon>Bacteria</taxon>
        <taxon>Pseudomonadati</taxon>
        <taxon>Pseudomonadota</taxon>
        <taxon>Alphaproteobacteria</taxon>
        <taxon>Rhodospirillales</taxon>
        <taxon>Azospirillaceae</taxon>
        <taxon>Nitrospirillum</taxon>
    </lineage>
</organism>
<dbReference type="AlphaFoldDB" id="A0A560FIU4"/>
<evidence type="ECO:0000313" key="2">
    <source>
        <dbReference type="Proteomes" id="UP000316545"/>
    </source>
</evidence>
<gene>
    <name evidence="1" type="ORF">FBZ88_11847</name>
</gene>